<dbReference type="InterPro" id="IPR036420">
    <property type="entry name" value="BRCT_dom_sf"/>
</dbReference>
<organism evidence="2">
    <name type="scientific">Trypanosoma congolense (strain IL3000)</name>
    <dbReference type="NCBI Taxonomy" id="1068625"/>
    <lineage>
        <taxon>Eukaryota</taxon>
        <taxon>Discoba</taxon>
        <taxon>Euglenozoa</taxon>
        <taxon>Kinetoplastea</taxon>
        <taxon>Metakinetoplastina</taxon>
        <taxon>Trypanosomatida</taxon>
        <taxon>Trypanosomatidae</taxon>
        <taxon>Trypanosoma</taxon>
        <taxon>Nannomonas</taxon>
    </lineage>
</organism>
<dbReference type="InterPro" id="IPR001357">
    <property type="entry name" value="BRCT_dom"/>
</dbReference>
<dbReference type="VEuPathDB" id="TriTrypDB:TcIL3000_9_3550"/>
<protein>
    <submittedName>
        <fullName evidence="2">Uncharacterized protein TCIL3000_9_3550</fullName>
    </submittedName>
</protein>
<sequence>MSVCEAVCNAVAKKEAEKKEDVDEISDDMREAPSEVVDMVLFKGDLHNNRVNSALFSGIKFLLSPSLESNAAVVRALGVCGGKVVVSPHEKLGDVLRSSVTHVLYDQSEKKCALLIEAASVKKTVPGLVLAQFNWAEDCMMLKELIPPYGPYAPSAKLLDTLEKKHRKRSEL</sequence>
<gene>
    <name evidence="2" type="ORF">TCIL3000_9_3550</name>
</gene>
<accession>G0UU94</accession>
<feature type="domain" description="BRCT" evidence="1">
    <location>
        <begin position="51"/>
        <end position="147"/>
    </location>
</feature>
<reference evidence="2" key="1">
    <citation type="journal article" date="2012" name="Proc. Natl. Acad. Sci. U.S.A.">
        <title>Antigenic diversity is generated by distinct evolutionary mechanisms in African trypanosome species.</title>
        <authorList>
            <person name="Jackson A.P."/>
            <person name="Berry A."/>
            <person name="Aslett M."/>
            <person name="Allison H.C."/>
            <person name="Burton P."/>
            <person name="Vavrova-Anderson J."/>
            <person name="Brown R."/>
            <person name="Browne H."/>
            <person name="Corton N."/>
            <person name="Hauser H."/>
            <person name="Gamble J."/>
            <person name="Gilderthorp R."/>
            <person name="Marcello L."/>
            <person name="McQuillan J."/>
            <person name="Otto T.D."/>
            <person name="Quail M.A."/>
            <person name="Sanders M.J."/>
            <person name="van Tonder A."/>
            <person name="Ginger M.L."/>
            <person name="Field M.C."/>
            <person name="Barry J.D."/>
            <person name="Hertz-Fowler C."/>
            <person name="Berriman M."/>
        </authorList>
    </citation>
    <scope>NUCLEOTIDE SEQUENCE</scope>
    <source>
        <strain evidence="2">IL3000</strain>
    </source>
</reference>
<evidence type="ECO:0000259" key="1">
    <source>
        <dbReference type="PROSITE" id="PS50172"/>
    </source>
</evidence>
<proteinExistence type="predicted"/>
<dbReference type="SUPFAM" id="SSF52113">
    <property type="entry name" value="BRCT domain"/>
    <property type="match status" value="1"/>
</dbReference>
<dbReference type="PROSITE" id="PS50172">
    <property type="entry name" value="BRCT"/>
    <property type="match status" value="1"/>
</dbReference>
<name>G0UU94_TRYCI</name>
<dbReference type="AlphaFoldDB" id="G0UU94"/>
<evidence type="ECO:0000313" key="2">
    <source>
        <dbReference type="EMBL" id="CCC92958.1"/>
    </source>
</evidence>
<dbReference type="EMBL" id="HE575322">
    <property type="protein sequence ID" value="CCC92958.1"/>
    <property type="molecule type" value="Genomic_DNA"/>
</dbReference>